<dbReference type="InterPro" id="IPR005502">
    <property type="entry name" value="Ribosyl_crysJ1"/>
</dbReference>
<proteinExistence type="predicted"/>
<gene>
    <name evidence="1" type="ORF">MNBD_GAMMA16-1540</name>
</gene>
<dbReference type="Pfam" id="PF03747">
    <property type="entry name" value="ADP_ribosyl_GH"/>
    <property type="match status" value="1"/>
</dbReference>
<accession>A0A3B0Z520</accession>
<dbReference type="AlphaFoldDB" id="A0A3B0Z520"/>
<name>A0A3B0Z520_9ZZZZ</name>
<dbReference type="InterPro" id="IPR036705">
    <property type="entry name" value="Ribosyl_crysJ1_sf"/>
</dbReference>
<dbReference type="PANTHER" id="PTHR16222">
    <property type="entry name" value="ADP-RIBOSYLGLYCOHYDROLASE"/>
    <property type="match status" value="1"/>
</dbReference>
<dbReference type="Gene3D" id="1.10.4080.10">
    <property type="entry name" value="ADP-ribosylation/Crystallin J1"/>
    <property type="match status" value="1"/>
</dbReference>
<dbReference type="EMBL" id="UOFO01000147">
    <property type="protein sequence ID" value="VAW88525.1"/>
    <property type="molecule type" value="Genomic_DNA"/>
</dbReference>
<organism evidence="1">
    <name type="scientific">hydrothermal vent metagenome</name>
    <dbReference type="NCBI Taxonomy" id="652676"/>
    <lineage>
        <taxon>unclassified sequences</taxon>
        <taxon>metagenomes</taxon>
        <taxon>ecological metagenomes</taxon>
    </lineage>
</organism>
<evidence type="ECO:0000313" key="1">
    <source>
        <dbReference type="EMBL" id="VAW88525.1"/>
    </source>
</evidence>
<keyword evidence="1" id="KW-0378">Hydrolase</keyword>
<reference evidence="1" key="1">
    <citation type="submission" date="2018-06" db="EMBL/GenBank/DDBJ databases">
        <authorList>
            <person name="Zhirakovskaya E."/>
        </authorList>
    </citation>
    <scope>NUCLEOTIDE SEQUENCE</scope>
</reference>
<dbReference type="GO" id="GO:0016787">
    <property type="term" value="F:hydrolase activity"/>
    <property type="evidence" value="ECO:0007669"/>
    <property type="project" value="UniProtKB-KW"/>
</dbReference>
<sequence>MPRNTKKFKFPAASDKFCEGISTKTQWLVDYYSFREHMNDEEYTHISPQQFQSSLGQNCSLLANRFRGSMLGLAAGDALGTTLEFQKRPASTVVTDIVGGGPFNLDEGQWTDDTSMALCLAHSLLRRRSFDPKDQMELYVSWWQEGAFSSTGKCFDIGGATRASLEKFKKTGNPLAGSKSPSKAGNGSLMRLAPIVLFFASDPDDALQFAAESSVTTHAAEEAVDACRLFAAILLGALLGEKKEQILSSHYAPVKRYWHYYSLSEKINAIAKGSYKNKTRDEIKSSGYVVESLEAALWAFYNSKSFEDGAILAVNLGGDSDTVGAIYGQLAGAYYGETAIPIKWIKKLSYNHVFFLFADELVSFYSGRPIFN</sequence>
<dbReference type="PANTHER" id="PTHR16222:SF12">
    <property type="entry name" value="ADP-RIBOSYLGLYCOHYDROLASE-RELATED"/>
    <property type="match status" value="1"/>
</dbReference>
<protein>
    <submittedName>
        <fullName evidence="1">ADP-ribosylglycohydrolase family protein</fullName>
    </submittedName>
</protein>
<dbReference type="SUPFAM" id="SSF101478">
    <property type="entry name" value="ADP-ribosylglycohydrolase"/>
    <property type="match status" value="1"/>
</dbReference>
<dbReference type="InterPro" id="IPR050792">
    <property type="entry name" value="ADP-ribosylglycohydrolase"/>
</dbReference>